<dbReference type="InterPro" id="IPR009057">
    <property type="entry name" value="Homeodomain-like_sf"/>
</dbReference>
<feature type="domain" description="Tetracyclin repressor-like C-terminal" evidence="3">
    <location>
        <begin position="89"/>
        <end position="196"/>
    </location>
</feature>
<dbReference type="STRING" id="546871.SAMN04488543_2154"/>
<evidence type="ECO:0000256" key="2">
    <source>
        <dbReference type="ARBA" id="ARBA00023163"/>
    </source>
</evidence>
<evidence type="ECO:0000256" key="1">
    <source>
        <dbReference type="ARBA" id="ARBA00023015"/>
    </source>
</evidence>
<dbReference type="SUPFAM" id="SSF48498">
    <property type="entry name" value="Tetracyclin repressor-like, C-terminal domain"/>
    <property type="match status" value="1"/>
</dbReference>
<keyword evidence="2" id="KW-0804">Transcription</keyword>
<dbReference type="Proteomes" id="UP000199092">
    <property type="component" value="Chromosome I"/>
</dbReference>
<accession>A0A1H1U3Z8</accession>
<dbReference type="Pfam" id="PF16925">
    <property type="entry name" value="TetR_C_13"/>
    <property type="match status" value="1"/>
</dbReference>
<dbReference type="InterPro" id="IPR036271">
    <property type="entry name" value="Tet_transcr_reg_TetR-rel_C_sf"/>
</dbReference>
<dbReference type="AlphaFoldDB" id="A0A1H1U3Z8"/>
<dbReference type="RefSeq" id="WP_157720424.1">
    <property type="nucleotide sequence ID" value="NZ_LT629749.1"/>
</dbReference>
<organism evidence="4 5">
    <name type="scientific">Friedmanniella luteola</name>
    <dbReference type="NCBI Taxonomy" id="546871"/>
    <lineage>
        <taxon>Bacteria</taxon>
        <taxon>Bacillati</taxon>
        <taxon>Actinomycetota</taxon>
        <taxon>Actinomycetes</taxon>
        <taxon>Propionibacteriales</taxon>
        <taxon>Nocardioidaceae</taxon>
        <taxon>Friedmanniella</taxon>
    </lineage>
</organism>
<dbReference type="Gene3D" id="1.10.357.10">
    <property type="entry name" value="Tetracycline Repressor, domain 2"/>
    <property type="match status" value="1"/>
</dbReference>
<evidence type="ECO:0000313" key="4">
    <source>
        <dbReference type="EMBL" id="SDS66986.1"/>
    </source>
</evidence>
<dbReference type="Gene3D" id="1.10.10.60">
    <property type="entry name" value="Homeodomain-like"/>
    <property type="match status" value="1"/>
</dbReference>
<gene>
    <name evidence="4" type="ORF">SAMN04488543_2154</name>
</gene>
<name>A0A1H1U3Z8_9ACTN</name>
<dbReference type="EMBL" id="LT629749">
    <property type="protein sequence ID" value="SDS66986.1"/>
    <property type="molecule type" value="Genomic_DNA"/>
</dbReference>
<keyword evidence="1" id="KW-0805">Transcription regulation</keyword>
<dbReference type="PANTHER" id="PTHR47506:SF6">
    <property type="entry name" value="HTH-TYPE TRANSCRIPTIONAL REPRESSOR NEMR"/>
    <property type="match status" value="1"/>
</dbReference>
<dbReference type="InterPro" id="IPR011075">
    <property type="entry name" value="TetR_C"/>
</dbReference>
<evidence type="ECO:0000313" key="5">
    <source>
        <dbReference type="Proteomes" id="UP000199092"/>
    </source>
</evidence>
<reference evidence="4 5" key="1">
    <citation type="submission" date="2016-10" db="EMBL/GenBank/DDBJ databases">
        <authorList>
            <person name="de Groot N.N."/>
        </authorList>
    </citation>
    <scope>NUCLEOTIDE SEQUENCE [LARGE SCALE GENOMIC DNA]</scope>
    <source>
        <strain evidence="4 5">DSM 21741</strain>
    </source>
</reference>
<keyword evidence="5" id="KW-1185">Reference proteome</keyword>
<evidence type="ECO:0000259" key="3">
    <source>
        <dbReference type="Pfam" id="PF16925"/>
    </source>
</evidence>
<sequence>MAAPVDLDGRRVRGARTRSLILARAVDIASVEGLDHLSLGRLGADLQISKSGVSGHFASRESLQLAVIRVAAALYSERVAVPAASAGSGLAQLWRLCDGWIEFMRSGELSGRSFFLTALVEYDARPGVVRDELLRHRLRWERLFGHFWRSAVRQGQMVSDADAHQLFFEVGALVSAATMEAQLRDDPAAFDRARNGVLHRLRPLTADAFAVLLEK</sequence>
<dbReference type="PANTHER" id="PTHR47506">
    <property type="entry name" value="TRANSCRIPTIONAL REGULATORY PROTEIN"/>
    <property type="match status" value="1"/>
</dbReference>
<proteinExistence type="predicted"/>
<dbReference type="OrthoDB" id="326421at2"/>
<protein>
    <recommendedName>
        <fullName evidence="3">Tetracyclin repressor-like C-terminal domain-containing protein</fullName>
    </recommendedName>
</protein>
<dbReference type="SUPFAM" id="SSF46689">
    <property type="entry name" value="Homeodomain-like"/>
    <property type="match status" value="1"/>
</dbReference>